<dbReference type="InterPro" id="IPR002501">
    <property type="entry name" value="PsdUridine_synth_N"/>
</dbReference>
<proteinExistence type="inferred from homology"/>
<evidence type="ECO:0000313" key="10">
    <source>
        <dbReference type="Proteomes" id="UP000017396"/>
    </source>
</evidence>
<dbReference type="GO" id="GO:0160148">
    <property type="term" value="F:tRNA pseudouridine(55) synthase activity"/>
    <property type="evidence" value="ECO:0007669"/>
    <property type="project" value="UniProtKB-EC"/>
</dbReference>
<keyword evidence="10" id="KW-1185">Reference proteome</keyword>
<dbReference type="GO" id="GO:1990481">
    <property type="term" value="P:mRNA pseudouridine synthesis"/>
    <property type="evidence" value="ECO:0007669"/>
    <property type="project" value="TreeGrafter"/>
</dbReference>
<comment type="similarity">
    <text evidence="2 5">Belongs to the pseudouridine synthase TruB family. Type 1 subfamily.</text>
</comment>
<dbReference type="InterPro" id="IPR020103">
    <property type="entry name" value="PsdUridine_synth_cat_dom_sf"/>
</dbReference>
<dbReference type="GO" id="GO:0003723">
    <property type="term" value="F:RNA binding"/>
    <property type="evidence" value="ECO:0007669"/>
    <property type="project" value="InterPro"/>
</dbReference>
<dbReference type="InterPro" id="IPR015240">
    <property type="entry name" value="tRNA_sdUridine_synth_fam1_C"/>
</dbReference>
<keyword evidence="4 5" id="KW-0413">Isomerase</keyword>
<evidence type="ECO:0000256" key="1">
    <source>
        <dbReference type="ARBA" id="ARBA00000385"/>
    </source>
</evidence>
<evidence type="ECO:0000256" key="5">
    <source>
        <dbReference type="HAMAP-Rule" id="MF_01080"/>
    </source>
</evidence>
<dbReference type="PANTHER" id="PTHR13767">
    <property type="entry name" value="TRNA-PSEUDOURIDINE SYNTHASE"/>
    <property type="match status" value="1"/>
</dbReference>
<dbReference type="Pfam" id="PF01509">
    <property type="entry name" value="TruB_N"/>
    <property type="match status" value="1"/>
</dbReference>
<dbReference type="HAMAP" id="MF_01080">
    <property type="entry name" value="TruB_bact"/>
    <property type="match status" value="1"/>
</dbReference>
<dbReference type="eggNOG" id="COG0130">
    <property type="taxonomic scope" value="Bacteria"/>
</dbReference>
<evidence type="ECO:0000256" key="2">
    <source>
        <dbReference type="ARBA" id="ARBA00005642"/>
    </source>
</evidence>
<feature type="active site" description="Nucleophile" evidence="5">
    <location>
        <position position="47"/>
    </location>
</feature>
<dbReference type="STRING" id="1183438.GKIL_0202"/>
<dbReference type="Pfam" id="PF16198">
    <property type="entry name" value="TruB_C_2"/>
    <property type="match status" value="1"/>
</dbReference>
<dbReference type="SUPFAM" id="SSF55120">
    <property type="entry name" value="Pseudouridine synthase"/>
    <property type="match status" value="1"/>
</dbReference>
<dbReference type="InterPro" id="IPR014780">
    <property type="entry name" value="tRNA_psdUridine_synth_TruB"/>
</dbReference>
<evidence type="ECO:0000259" key="6">
    <source>
        <dbReference type="Pfam" id="PF01509"/>
    </source>
</evidence>
<feature type="domain" description="Pseudouridine synthase II N-terminal" evidence="6">
    <location>
        <begin position="32"/>
        <end position="183"/>
    </location>
</feature>
<evidence type="ECO:0000259" key="8">
    <source>
        <dbReference type="Pfam" id="PF16198"/>
    </source>
</evidence>
<protein>
    <recommendedName>
        <fullName evidence="5">tRNA pseudouridine synthase B</fullName>
        <ecNumber evidence="5">5.4.99.25</ecNumber>
    </recommendedName>
    <alternativeName>
        <fullName evidence="5">tRNA pseudouridine(55) synthase</fullName>
        <shortName evidence="5">Psi55 synthase</shortName>
    </alternativeName>
    <alternativeName>
        <fullName evidence="5">tRNA pseudouridylate synthase</fullName>
    </alternativeName>
    <alternativeName>
        <fullName evidence="5">tRNA-uridine isomerase</fullName>
    </alternativeName>
</protein>
<evidence type="ECO:0000259" key="7">
    <source>
        <dbReference type="Pfam" id="PF09157"/>
    </source>
</evidence>
<dbReference type="RefSeq" id="WP_023171454.1">
    <property type="nucleotide sequence ID" value="NC_022600.1"/>
</dbReference>
<dbReference type="Pfam" id="PF09157">
    <property type="entry name" value="TruB-C_2"/>
    <property type="match status" value="1"/>
</dbReference>
<gene>
    <name evidence="5 9" type="primary">truB</name>
    <name evidence="9" type="ORF">GKIL_0202</name>
</gene>
<dbReference type="PATRIC" id="fig|1183438.3.peg.203"/>
<evidence type="ECO:0000256" key="4">
    <source>
        <dbReference type="ARBA" id="ARBA00023235"/>
    </source>
</evidence>
<accession>U5QFR7</accession>
<dbReference type="AlphaFoldDB" id="U5QFR7"/>
<comment type="catalytic activity">
    <reaction evidence="1 5">
        <text>uridine(55) in tRNA = pseudouridine(55) in tRNA</text>
        <dbReference type="Rhea" id="RHEA:42532"/>
        <dbReference type="Rhea" id="RHEA-COMP:10101"/>
        <dbReference type="Rhea" id="RHEA-COMP:10102"/>
        <dbReference type="ChEBI" id="CHEBI:65314"/>
        <dbReference type="ChEBI" id="CHEBI:65315"/>
        <dbReference type="EC" id="5.4.99.25"/>
    </reaction>
</comment>
<dbReference type="Gene3D" id="3.30.2350.10">
    <property type="entry name" value="Pseudouridine synthase"/>
    <property type="match status" value="1"/>
</dbReference>
<dbReference type="Proteomes" id="UP000017396">
    <property type="component" value="Chromosome"/>
</dbReference>
<dbReference type="EMBL" id="CP003587">
    <property type="protein sequence ID" value="AGY56449.1"/>
    <property type="molecule type" value="Genomic_DNA"/>
</dbReference>
<keyword evidence="3 5" id="KW-0819">tRNA processing</keyword>
<dbReference type="InterPro" id="IPR032819">
    <property type="entry name" value="TruB_C"/>
</dbReference>
<comment type="function">
    <text evidence="5">Responsible for synthesis of pseudouridine from uracil-55 in the psi GC loop of transfer RNAs.</text>
</comment>
<dbReference type="PANTHER" id="PTHR13767:SF2">
    <property type="entry name" value="PSEUDOURIDYLATE SYNTHASE TRUB1"/>
    <property type="match status" value="1"/>
</dbReference>
<organism evidence="9 10">
    <name type="scientific">Gloeobacter kilaueensis (strain ATCC BAA-2537 / CCAP 1431/1 / ULC 316 / JS1)</name>
    <dbReference type="NCBI Taxonomy" id="1183438"/>
    <lineage>
        <taxon>Bacteria</taxon>
        <taxon>Bacillati</taxon>
        <taxon>Cyanobacteriota</taxon>
        <taxon>Cyanophyceae</taxon>
        <taxon>Gloeobacterales</taxon>
        <taxon>Gloeobacteraceae</taxon>
        <taxon>Gloeobacter</taxon>
    </lineage>
</organism>
<reference evidence="9 10" key="1">
    <citation type="journal article" date="2013" name="PLoS ONE">
        <title>Cultivation and Complete Genome Sequencing of Gloeobacter kilaueensis sp. nov., from a Lava Cave in Kilauea Caldera, Hawai'i.</title>
        <authorList>
            <person name="Saw J.H."/>
            <person name="Schatz M."/>
            <person name="Brown M.V."/>
            <person name="Kunkel D.D."/>
            <person name="Foster J.S."/>
            <person name="Shick H."/>
            <person name="Christensen S."/>
            <person name="Hou S."/>
            <person name="Wan X."/>
            <person name="Donachie S.P."/>
        </authorList>
    </citation>
    <scope>NUCLEOTIDE SEQUENCE [LARGE SCALE GENOMIC DNA]</scope>
    <source>
        <strain evidence="10">JS</strain>
    </source>
</reference>
<dbReference type="CDD" id="cd02573">
    <property type="entry name" value="PseudoU_synth_EcTruB"/>
    <property type="match status" value="1"/>
</dbReference>
<dbReference type="GO" id="GO:0031119">
    <property type="term" value="P:tRNA pseudouridine synthesis"/>
    <property type="evidence" value="ECO:0007669"/>
    <property type="project" value="UniProtKB-UniRule"/>
</dbReference>
<feature type="domain" description="tRNA pseudouridylate synthase B C-terminal" evidence="8">
    <location>
        <begin position="184"/>
        <end position="224"/>
    </location>
</feature>
<dbReference type="HOGENOM" id="CLU_032087_0_0_3"/>
<evidence type="ECO:0000313" key="9">
    <source>
        <dbReference type="EMBL" id="AGY56449.1"/>
    </source>
</evidence>
<sequence length="301" mass="32537">MGRRSKSSGLEGFLNLDKPAGWTSHDCIARLRRILGEPRIGHGGTLDPAATGVLPVAVGRATRLLRFLADRKGYRATIRLGLTTDTDDLEGRILTEASAGAIAFDEVRSQLARFEGTIQQVPPRYSAIRQQGVHLYDLARRGAAIEAIAPRTVEIDELKILGWQPGERAELTVEVLCSAGTYIRSIARDLGAALGCGAALAHLIRIRSGRFWIEQSLPLDQVEPQFSAGRLPMIEAAAALDHLEIVRLPPEEAARWQLGQKIAAPGPEAAVQVQAATGQFLGVACRQEGLLRPEVVFGPPR</sequence>
<feature type="domain" description="tRNA pseudouridine synthase II TruB subfamily 1 C-terminal" evidence="7">
    <location>
        <begin position="246"/>
        <end position="296"/>
    </location>
</feature>
<evidence type="ECO:0000256" key="3">
    <source>
        <dbReference type="ARBA" id="ARBA00022694"/>
    </source>
</evidence>
<dbReference type="NCBIfam" id="TIGR00431">
    <property type="entry name" value="TruB"/>
    <property type="match status" value="1"/>
</dbReference>
<dbReference type="KEGG" id="glj:GKIL_0202"/>
<name>U5QFR7_GLOK1</name>
<dbReference type="EC" id="5.4.99.25" evidence="5"/>